<evidence type="ECO:0000256" key="2">
    <source>
        <dbReference type="ARBA" id="ARBA00022527"/>
    </source>
</evidence>
<dbReference type="InterPro" id="IPR017441">
    <property type="entry name" value="Protein_kinase_ATP_BS"/>
</dbReference>
<dbReference type="Proteomes" id="UP000008549">
    <property type="component" value="Unassembled WGS sequence"/>
</dbReference>
<accession>A8XZG6</accession>
<dbReference type="WormBase" id="CBG21107">
    <property type="protein sequence ID" value="CBP33312"/>
    <property type="gene ID" value="WBGene00039971"/>
    <property type="gene designation" value="Cbr-kin-18"/>
</dbReference>
<evidence type="ECO:0000256" key="5">
    <source>
        <dbReference type="ARBA" id="ARBA00022777"/>
    </source>
</evidence>
<keyword evidence="10" id="KW-0175">Coiled coil</keyword>
<feature type="compositionally biased region" description="Low complexity" evidence="11">
    <location>
        <begin position="723"/>
        <end position="743"/>
    </location>
</feature>
<evidence type="ECO:0000313" key="15">
    <source>
        <dbReference type="WormBase" id="CBG21107"/>
    </source>
</evidence>
<evidence type="ECO:0000256" key="11">
    <source>
        <dbReference type="SAM" id="MobiDB-lite"/>
    </source>
</evidence>
<name>A8XZG6_CAEBR</name>
<dbReference type="PANTHER" id="PTHR47167">
    <property type="entry name" value="SERINE/THREONINE-PROTEIN KINASE TAO1-LIKE PROTEIN"/>
    <property type="match status" value="1"/>
</dbReference>
<dbReference type="GO" id="GO:0000165">
    <property type="term" value="P:MAPK cascade"/>
    <property type="evidence" value="ECO:0000318"/>
    <property type="project" value="GO_Central"/>
</dbReference>
<proteinExistence type="predicted"/>
<keyword evidence="6 9" id="KW-0067">ATP-binding</keyword>
<comment type="catalytic activity">
    <reaction evidence="8">
        <text>L-seryl-[protein] + ATP = O-phospho-L-seryl-[protein] + ADP + H(+)</text>
        <dbReference type="Rhea" id="RHEA:17989"/>
        <dbReference type="Rhea" id="RHEA-COMP:9863"/>
        <dbReference type="Rhea" id="RHEA-COMP:11604"/>
        <dbReference type="ChEBI" id="CHEBI:15378"/>
        <dbReference type="ChEBI" id="CHEBI:29999"/>
        <dbReference type="ChEBI" id="CHEBI:30616"/>
        <dbReference type="ChEBI" id="CHEBI:83421"/>
        <dbReference type="ChEBI" id="CHEBI:456216"/>
        <dbReference type="EC" id="2.7.11.1"/>
    </reaction>
</comment>
<keyword evidence="3" id="KW-0808">Transferase</keyword>
<dbReference type="InterPro" id="IPR051234">
    <property type="entry name" value="TAO_STE20_kinase"/>
</dbReference>
<keyword evidence="14" id="KW-1185">Reference proteome</keyword>
<feature type="binding site" evidence="9">
    <location>
        <position position="61"/>
    </location>
    <ligand>
        <name>ATP</name>
        <dbReference type="ChEBI" id="CHEBI:30616"/>
    </ligand>
</feature>
<dbReference type="InterPro" id="IPR000719">
    <property type="entry name" value="Prot_kinase_dom"/>
</dbReference>
<comment type="catalytic activity">
    <reaction evidence="7">
        <text>L-threonyl-[protein] + ATP = O-phospho-L-threonyl-[protein] + ADP + H(+)</text>
        <dbReference type="Rhea" id="RHEA:46608"/>
        <dbReference type="Rhea" id="RHEA-COMP:11060"/>
        <dbReference type="Rhea" id="RHEA-COMP:11605"/>
        <dbReference type="ChEBI" id="CHEBI:15378"/>
        <dbReference type="ChEBI" id="CHEBI:30013"/>
        <dbReference type="ChEBI" id="CHEBI:30616"/>
        <dbReference type="ChEBI" id="CHEBI:61977"/>
        <dbReference type="ChEBI" id="CHEBI:456216"/>
        <dbReference type="EC" id="2.7.11.1"/>
    </reaction>
</comment>
<dbReference type="AlphaFoldDB" id="A8XZG6"/>
<dbReference type="PANTHER" id="PTHR47167:SF4">
    <property type="entry name" value="SERINE_THREONINE-PROTEIN KINASE TAO"/>
    <property type="match status" value="1"/>
</dbReference>
<evidence type="ECO:0000256" key="3">
    <source>
        <dbReference type="ARBA" id="ARBA00022679"/>
    </source>
</evidence>
<evidence type="ECO:0000256" key="1">
    <source>
        <dbReference type="ARBA" id="ARBA00012513"/>
    </source>
</evidence>
<dbReference type="HOGENOM" id="CLU_000288_2_2_1"/>
<dbReference type="Gene3D" id="3.30.200.20">
    <property type="entry name" value="Phosphorylase Kinase, domain 1"/>
    <property type="match status" value="1"/>
</dbReference>
<dbReference type="GO" id="GO:0043408">
    <property type="term" value="P:regulation of MAPK cascade"/>
    <property type="evidence" value="ECO:0000318"/>
    <property type="project" value="GO_Central"/>
</dbReference>
<evidence type="ECO:0000256" key="8">
    <source>
        <dbReference type="ARBA" id="ARBA00048679"/>
    </source>
</evidence>
<dbReference type="STRING" id="6238.A8XZG6"/>
<dbReference type="GO" id="GO:0048812">
    <property type="term" value="P:neuron projection morphogenesis"/>
    <property type="evidence" value="ECO:0000318"/>
    <property type="project" value="GO_Central"/>
</dbReference>
<dbReference type="Gene3D" id="1.10.510.10">
    <property type="entry name" value="Transferase(Phosphotransferase) domain 1"/>
    <property type="match status" value="1"/>
</dbReference>
<evidence type="ECO:0000313" key="14">
    <source>
        <dbReference type="Proteomes" id="UP000008549"/>
    </source>
</evidence>
<feature type="region of interest" description="Disordered" evidence="11">
    <location>
        <begin position="702"/>
        <end position="743"/>
    </location>
</feature>
<evidence type="ECO:0000256" key="4">
    <source>
        <dbReference type="ARBA" id="ARBA00022741"/>
    </source>
</evidence>
<organism evidence="13 14">
    <name type="scientific">Caenorhabditis briggsae</name>
    <dbReference type="NCBI Taxonomy" id="6238"/>
    <lineage>
        <taxon>Eukaryota</taxon>
        <taxon>Metazoa</taxon>
        <taxon>Ecdysozoa</taxon>
        <taxon>Nematoda</taxon>
        <taxon>Chromadorea</taxon>
        <taxon>Rhabditida</taxon>
        <taxon>Rhabditina</taxon>
        <taxon>Rhabditomorpha</taxon>
        <taxon>Rhabditoidea</taxon>
        <taxon>Rhabditidae</taxon>
        <taxon>Peloderinae</taxon>
        <taxon>Caenorhabditis</taxon>
    </lineage>
</organism>
<dbReference type="EC" id="2.7.11.1" evidence="1"/>
<dbReference type="eggNOG" id="KOG0577">
    <property type="taxonomic scope" value="Eukaryota"/>
</dbReference>
<feature type="coiled-coil region" evidence="10">
    <location>
        <begin position="457"/>
        <end position="484"/>
    </location>
</feature>
<dbReference type="FunFam" id="1.10.510.10:FF:000877">
    <property type="entry name" value="TAO kinase 2"/>
    <property type="match status" value="1"/>
</dbReference>
<feature type="compositionally biased region" description="Basic and acidic residues" evidence="11">
    <location>
        <begin position="345"/>
        <end position="355"/>
    </location>
</feature>
<keyword evidence="2" id="KW-0723">Serine/threonine-protein kinase</keyword>
<evidence type="ECO:0000256" key="9">
    <source>
        <dbReference type="PROSITE-ProRule" id="PRU10141"/>
    </source>
</evidence>
<dbReference type="Pfam" id="PF00069">
    <property type="entry name" value="Pkinase"/>
    <property type="match status" value="1"/>
</dbReference>
<dbReference type="GO" id="GO:0005737">
    <property type="term" value="C:cytoplasm"/>
    <property type="evidence" value="ECO:0000318"/>
    <property type="project" value="GO_Central"/>
</dbReference>
<feature type="domain" description="Protein kinase" evidence="12">
    <location>
        <begin position="31"/>
        <end position="291"/>
    </location>
</feature>
<dbReference type="InterPro" id="IPR011009">
    <property type="entry name" value="Kinase-like_dom_sf"/>
</dbReference>
<dbReference type="SMART" id="SM00220">
    <property type="entry name" value="S_TKc"/>
    <property type="match status" value="1"/>
</dbReference>
<dbReference type="GO" id="GO:0005524">
    <property type="term" value="F:ATP binding"/>
    <property type="evidence" value="ECO:0007669"/>
    <property type="project" value="UniProtKB-UniRule"/>
</dbReference>
<evidence type="ECO:0000256" key="7">
    <source>
        <dbReference type="ARBA" id="ARBA00047899"/>
    </source>
</evidence>
<feature type="compositionally biased region" description="Basic and acidic residues" evidence="11">
    <location>
        <begin position="702"/>
        <end position="717"/>
    </location>
</feature>
<dbReference type="PROSITE" id="PS00107">
    <property type="entry name" value="PROTEIN_KINASE_ATP"/>
    <property type="match status" value="1"/>
</dbReference>
<keyword evidence="4 9" id="KW-0547">Nucleotide-binding</keyword>
<evidence type="ECO:0000256" key="6">
    <source>
        <dbReference type="ARBA" id="ARBA00022840"/>
    </source>
</evidence>
<protein>
    <recommendedName>
        <fullName evidence="1">non-specific serine/threonine protein kinase</fullName>
        <ecNumber evidence="1">2.7.11.1</ecNumber>
    </recommendedName>
</protein>
<dbReference type="PROSITE" id="PS50011">
    <property type="entry name" value="PROTEIN_KINASE_DOM"/>
    <property type="match status" value="1"/>
</dbReference>
<reference evidence="13 14" key="2">
    <citation type="journal article" date="2011" name="PLoS Genet.">
        <title>Caenorhabditis briggsae recombinant inbred line genotypes reveal inter-strain incompatibility and the evolution of recombination.</title>
        <authorList>
            <person name="Ross J.A."/>
            <person name="Koboldt D.C."/>
            <person name="Staisch J.E."/>
            <person name="Chamberlin H.M."/>
            <person name="Gupta B.P."/>
            <person name="Miller R.D."/>
            <person name="Baird S.E."/>
            <person name="Haag E.S."/>
        </authorList>
    </citation>
    <scope>NUCLEOTIDE SEQUENCE [LARGE SCALE GENOMIC DNA]</scope>
    <source>
        <strain evidence="13 14">AF16</strain>
    </source>
</reference>
<evidence type="ECO:0000313" key="13">
    <source>
        <dbReference type="EMBL" id="CAP38093.2"/>
    </source>
</evidence>
<gene>
    <name evidence="15" type="primary">kin-18</name>
    <name evidence="13" type="synonym">Cbr-kin-18</name>
    <name evidence="15" type="ORF">CBG21107</name>
    <name evidence="13" type="ORF">CBG_21107</name>
</gene>
<dbReference type="FunCoup" id="A8XZG6">
    <property type="interactions" value="1776"/>
</dbReference>
<dbReference type="GO" id="GO:0004674">
    <property type="term" value="F:protein serine/threonine kinase activity"/>
    <property type="evidence" value="ECO:0000318"/>
    <property type="project" value="GO_Central"/>
</dbReference>
<reference evidence="13 14" key="1">
    <citation type="journal article" date="2003" name="PLoS Biol.">
        <title>The genome sequence of Caenorhabditis briggsae: a platform for comparative genomics.</title>
        <authorList>
            <person name="Stein L.D."/>
            <person name="Bao Z."/>
            <person name="Blasiar D."/>
            <person name="Blumenthal T."/>
            <person name="Brent M.R."/>
            <person name="Chen N."/>
            <person name="Chinwalla A."/>
            <person name="Clarke L."/>
            <person name="Clee C."/>
            <person name="Coghlan A."/>
            <person name="Coulson A."/>
            <person name="D'Eustachio P."/>
            <person name="Fitch D.H."/>
            <person name="Fulton L.A."/>
            <person name="Fulton R.E."/>
            <person name="Griffiths-Jones S."/>
            <person name="Harris T.W."/>
            <person name="Hillier L.W."/>
            <person name="Kamath R."/>
            <person name="Kuwabara P.E."/>
            <person name="Mardis E.R."/>
            <person name="Marra M.A."/>
            <person name="Miner T.L."/>
            <person name="Minx P."/>
            <person name="Mullikin J.C."/>
            <person name="Plumb R.W."/>
            <person name="Rogers J."/>
            <person name="Schein J.E."/>
            <person name="Sohrmann M."/>
            <person name="Spieth J."/>
            <person name="Stajich J.E."/>
            <person name="Wei C."/>
            <person name="Willey D."/>
            <person name="Wilson R.K."/>
            <person name="Durbin R."/>
            <person name="Waterston R.H."/>
        </authorList>
    </citation>
    <scope>NUCLEOTIDE SEQUENCE [LARGE SCALE GENOMIC DNA]</scope>
    <source>
        <strain evidence="13 14">AF16</strain>
    </source>
</reference>
<dbReference type="OMA" id="XAKVMAN"/>
<dbReference type="EMBL" id="HE600975">
    <property type="protein sequence ID" value="CAP38093.2"/>
    <property type="molecule type" value="Genomic_DNA"/>
</dbReference>
<keyword evidence="5" id="KW-0418">Kinase</keyword>
<sequence length="743" mass="85708">MAPSAVLQKPGVIKDPVIAALFSTKDPEVRYQDLREIGHGSFGAVYFAYDKENEQTVAIKKMNFSGKQATEKWNDILKEVSFLNTVVHRHIVDYKACFLKETTCWLVMEYCIGSAADIVDVLRKGMREVEIAAICSQTLDALRYLHSLKRIHRDIKAGNILLSDQAIVKLADFGSASLVDPAQTFIGTPFFMAPEVILAMDEGHYSDRADIWSLGITCIELAERRPPLFSMNAMSALYHIAQNDPPTLSPIDDASEQPEWSREFVEFIDKCLRKPAEERMSAEECFRHPFIQKPRPSDTIQELIQRTKNMVLELDNFQYKKMRKLMYLDETEGKDGSESNGGGPAHDDLDFHGNEPHSIGRAGDSASSRSASLTSFRSMQSSGGGGGPAGLLVSTNLTGAMDNVHGTRLRSRNMSRGAFENEMKGVKTHLNRVKDARQNDFEEKLQVELDEEVVRYRRQQLNNLHALEERLDDEEVNVQERQMDTRHGLLSKQHEMTRELEMQHLNELHSMKKRHLETQHEAESASQNEYTTRQQEELRKKHAMQSRQQPRELKIQEAQIRKQYRQVVKTQTRQFKLYLTQMIQVVPKDEQKELTSRLKQDQMQKVALLASQYESQIKKMVQDKTVKLESWQEDEQRILSEKLEKELEELLVYQKKQKATLEEQIQKERTTLEERINARRALLEQKILEEREQMAEMRRLKKEQIRDRHSQERHRLENQFVRTGSTSRSSGGATNSSSIQMAM</sequence>
<feature type="compositionally biased region" description="Polar residues" evidence="11">
    <location>
        <begin position="524"/>
        <end position="533"/>
    </location>
</feature>
<evidence type="ECO:0000259" key="12">
    <source>
        <dbReference type="PROSITE" id="PS50011"/>
    </source>
</evidence>
<dbReference type="InParanoid" id="A8XZG6"/>
<feature type="compositionally biased region" description="Basic and acidic residues" evidence="11">
    <location>
        <begin position="514"/>
        <end position="523"/>
    </location>
</feature>
<dbReference type="SUPFAM" id="SSF56112">
    <property type="entry name" value="Protein kinase-like (PK-like)"/>
    <property type="match status" value="1"/>
</dbReference>
<feature type="compositionally biased region" description="Low complexity" evidence="11">
    <location>
        <begin position="359"/>
        <end position="378"/>
    </location>
</feature>
<feature type="region of interest" description="Disordered" evidence="11">
    <location>
        <begin position="514"/>
        <end position="553"/>
    </location>
</feature>
<evidence type="ECO:0000256" key="10">
    <source>
        <dbReference type="SAM" id="Coils"/>
    </source>
</evidence>
<feature type="region of interest" description="Disordered" evidence="11">
    <location>
        <begin position="332"/>
        <end position="388"/>
    </location>
</feature>